<gene>
    <name evidence="2" type="ORF">S01H4_31889</name>
</gene>
<name>X1BIG5_9ZZZZ</name>
<feature type="region of interest" description="Disordered" evidence="1">
    <location>
        <begin position="90"/>
        <end position="125"/>
    </location>
</feature>
<organism evidence="2">
    <name type="scientific">marine sediment metagenome</name>
    <dbReference type="NCBI Taxonomy" id="412755"/>
    <lineage>
        <taxon>unclassified sequences</taxon>
        <taxon>metagenomes</taxon>
        <taxon>ecological metagenomes</taxon>
    </lineage>
</organism>
<evidence type="ECO:0000256" key="1">
    <source>
        <dbReference type="SAM" id="MobiDB-lite"/>
    </source>
</evidence>
<feature type="compositionally biased region" description="Polar residues" evidence="1">
    <location>
        <begin position="116"/>
        <end position="125"/>
    </location>
</feature>
<reference evidence="2" key="1">
    <citation type="journal article" date="2014" name="Front. Microbiol.">
        <title>High frequency of phylogenetically diverse reductive dehalogenase-homologous genes in deep subseafloor sedimentary metagenomes.</title>
        <authorList>
            <person name="Kawai M."/>
            <person name="Futagami T."/>
            <person name="Toyoda A."/>
            <person name="Takaki Y."/>
            <person name="Nishi S."/>
            <person name="Hori S."/>
            <person name="Arai W."/>
            <person name="Tsubouchi T."/>
            <person name="Morono Y."/>
            <person name="Uchiyama I."/>
            <person name="Ito T."/>
            <person name="Fujiyama A."/>
            <person name="Inagaki F."/>
            <person name="Takami H."/>
        </authorList>
    </citation>
    <scope>NUCLEOTIDE SEQUENCE</scope>
    <source>
        <strain evidence="2">Expedition CK06-06</strain>
    </source>
</reference>
<protein>
    <submittedName>
        <fullName evidence="2">Uncharacterized protein</fullName>
    </submittedName>
</protein>
<accession>X1BIG5</accession>
<proteinExistence type="predicted"/>
<dbReference type="EMBL" id="BART01016608">
    <property type="protein sequence ID" value="GAG83893.1"/>
    <property type="molecule type" value="Genomic_DNA"/>
</dbReference>
<dbReference type="AlphaFoldDB" id="X1BIG5"/>
<feature type="non-terminal residue" evidence="2">
    <location>
        <position position="125"/>
    </location>
</feature>
<comment type="caution">
    <text evidence="2">The sequence shown here is derived from an EMBL/GenBank/DDBJ whole genome shotgun (WGS) entry which is preliminary data.</text>
</comment>
<sequence length="125" mass="14059">MITTDSLRKILELEGQKGYTDKAVIGGLDKYLHKQAGQIRQGVNNRQLLAEFDELNLANSNYGSCDVDERKKCVMRLFDWLSKLEEIKQRNKSGARALDKPPVVTVTSRPGKRSEGLNSPITIIK</sequence>
<evidence type="ECO:0000313" key="2">
    <source>
        <dbReference type="EMBL" id="GAG83893.1"/>
    </source>
</evidence>